<dbReference type="OrthoDB" id="9804948at2"/>
<dbReference type="InterPro" id="IPR000182">
    <property type="entry name" value="GNAT_dom"/>
</dbReference>
<reference evidence="2 3" key="1">
    <citation type="submission" date="2016-01" db="EMBL/GenBank/DDBJ databases">
        <title>Whole genome sequencing of Myroides marinus L41.</title>
        <authorList>
            <person name="Hong K.W."/>
        </authorList>
    </citation>
    <scope>NUCLEOTIDE SEQUENCE [LARGE SCALE GENOMIC DNA]</scope>
    <source>
        <strain evidence="2 3">L41</strain>
    </source>
</reference>
<protein>
    <recommendedName>
        <fullName evidence="1">N-acetyltransferase domain-containing protein</fullName>
    </recommendedName>
</protein>
<sequence>MTSKTININNEEYILHIRYQENDSLRREFNRMCKEVWEFDFEAFYQSGYWGEGCIIYSLFKNDQIVSHTTLSIFDLTKDGQTIKVGQLGTVMTAPTYQKKGLSRFLSDYIKEEYKTILKGYFLFANDTVLEYYPKFGYTAVEEYQASISVNNTQSTTTPFENLDLDDTNSRLLFKQYVEEGYTYNRLQTKNVGLAFFYCYANYDFSFKGSVYYSKELDTVVLYEREGEELTIYAIYQKNHNTRQIQEIINACVSKDTKTVYFAFTPELEGVTYNIYKEDDDITLMVTDELLSLFDNKQTMVASLSHT</sequence>
<comment type="caution">
    <text evidence="2">The sequence shown here is derived from an EMBL/GenBank/DDBJ whole genome shotgun (WGS) entry which is preliminary data.</text>
</comment>
<accession>A0A164AI01</accession>
<gene>
    <name evidence="2" type="ORF">AV926_03020</name>
</gene>
<proteinExistence type="predicted"/>
<dbReference type="Gene3D" id="3.40.630.30">
    <property type="match status" value="1"/>
</dbReference>
<dbReference type="GO" id="GO:0016747">
    <property type="term" value="F:acyltransferase activity, transferring groups other than amino-acyl groups"/>
    <property type="evidence" value="ECO:0007669"/>
    <property type="project" value="InterPro"/>
</dbReference>
<evidence type="ECO:0000259" key="1">
    <source>
        <dbReference type="PROSITE" id="PS51186"/>
    </source>
</evidence>
<dbReference type="RefSeq" id="WP_038986374.1">
    <property type="nucleotide sequence ID" value="NZ_JACAJN010000030.1"/>
</dbReference>
<dbReference type="EMBL" id="LQNU01000033">
    <property type="protein sequence ID" value="KZE83890.1"/>
    <property type="molecule type" value="Genomic_DNA"/>
</dbReference>
<dbReference type="PROSITE" id="PS51186">
    <property type="entry name" value="GNAT"/>
    <property type="match status" value="1"/>
</dbReference>
<organism evidence="2 3">
    <name type="scientific">Myroides marinus</name>
    <dbReference type="NCBI Taxonomy" id="703342"/>
    <lineage>
        <taxon>Bacteria</taxon>
        <taxon>Pseudomonadati</taxon>
        <taxon>Bacteroidota</taxon>
        <taxon>Flavobacteriia</taxon>
        <taxon>Flavobacteriales</taxon>
        <taxon>Flavobacteriaceae</taxon>
        <taxon>Myroides</taxon>
    </lineage>
</organism>
<evidence type="ECO:0000313" key="3">
    <source>
        <dbReference type="Proteomes" id="UP000076630"/>
    </source>
</evidence>
<dbReference type="AlphaFoldDB" id="A0A164AI01"/>
<feature type="domain" description="N-acetyltransferase" evidence="1">
    <location>
        <begin position="17"/>
        <end position="157"/>
    </location>
</feature>
<name>A0A164AI01_9FLAO</name>
<keyword evidence="3" id="KW-1185">Reference proteome</keyword>
<dbReference type="InterPro" id="IPR016181">
    <property type="entry name" value="Acyl_CoA_acyltransferase"/>
</dbReference>
<dbReference type="Pfam" id="PF13527">
    <property type="entry name" value="Acetyltransf_9"/>
    <property type="match status" value="1"/>
</dbReference>
<dbReference type="Proteomes" id="UP000076630">
    <property type="component" value="Unassembled WGS sequence"/>
</dbReference>
<evidence type="ECO:0000313" key="2">
    <source>
        <dbReference type="EMBL" id="KZE83890.1"/>
    </source>
</evidence>
<dbReference type="SUPFAM" id="SSF55729">
    <property type="entry name" value="Acyl-CoA N-acyltransferases (Nat)"/>
    <property type="match status" value="1"/>
</dbReference>